<evidence type="ECO:0000256" key="3">
    <source>
        <dbReference type="ARBA" id="ARBA00022448"/>
    </source>
</evidence>
<sequence length="499" mass="56080">MVLLASAVCTKTGKTIVSRQFVEMTKARIEGLLAAFPKLMSTEKRQIQHTFVETDSVRYVYQPLDKLYMLLITTKTSNILEDLETLRLFSKVVLDCCKLVDESEVSKKSFDLIFAFDEIVALGYRESVNLAQVRTFVEMDSHEEKMYQAVRQSQERDAKVKMREKAKELQRQRIDAVKKGVRMPTSSSSYMSMSPVADSIYEIKMPKAETPKYTASNKALKLGAKSKDVDLFVDQLKSEGEKVVPINKKAASITSSTVQSDIHIKKEERLIAIVGRDGGVRNFELHGLISLRISNENYQKIVLQFNTESGNIPLQTHPNIDKELFKTNRLIGLKNPAKPFPIDSEVGLLKWTLQSQEESAIPLSINCWPSENGYGGCDVNIEYNLEHVDLELNNVTVTVPLPFGNAPVIQECSGVYSYEPKKNVLIWSVAVVDSSNPTGSIEFEAPKSVASDFFPIKVDFISKSAYNKIKPVEIRLVDDNTPVKFTSETSLYSGNYEIV</sequence>
<keyword evidence="12" id="KW-0175">Coiled coil</keyword>
<keyword evidence="5 10" id="KW-0931">ER-Golgi transport</keyword>
<dbReference type="Gene3D" id="2.60.40.1170">
    <property type="entry name" value="Mu homology domain, subdomain B"/>
    <property type="match status" value="2"/>
</dbReference>
<dbReference type="GO" id="GO:0051645">
    <property type="term" value="P:Golgi localization"/>
    <property type="evidence" value="ECO:0007669"/>
    <property type="project" value="TreeGrafter"/>
</dbReference>
<reference evidence="14" key="1">
    <citation type="submission" date="2018-04" db="EMBL/GenBank/DDBJ databases">
        <title>Transcriptome assembly of Sipha flava.</title>
        <authorList>
            <person name="Scully E.D."/>
            <person name="Geib S.M."/>
            <person name="Palmer N.A."/>
            <person name="Koch K."/>
            <person name="Bradshaw J."/>
            <person name="Heng-Moss T."/>
            <person name="Sarath G."/>
        </authorList>
    </citation>
    <scope>NUCLEOTIDE SEQUENCE</scope>
</reference>
<dbReference type="GO" id="GO:0006888">
    <property type="term" value="P:endoplasmic reticulum to Golgi vesicle-mediated transport"/>
    <property type="evidence" value="ECO:0007669"/>
    <property type="project" value="TreeGrafter"/>
</dbReference>
<comment type="similarity">
    <text evidence="1 10">Belongs to the adaptor complexes medium subunit family. Delta-COP subfamily.</text>
</comment>
<organism evidence="14">
    <name type="scientific">Sipha flava</name>
    <name type="common">yellow sugarcane aphid</name>
    <dbReference type="NCBI Taxonomy" id="143950"/>
    <lineage>
        <taxon>Eukaryota</taxon>
        <taxon>Metazoa</taxon>
        <taxon>Ecdysozoa</taxon>
        <taxon>Arthropoda</taxon>
        <taxon>Hexapoda</taxon>
        <taxon>Insecta</taxon>
        <taxon>Pterygota</taxon>
        <taxon>Neoptera</taxon>
        <taxon>Paraneoptera</taxon>
        <taxon>Hemiptera</taxon>
        <taxon>Sternorrhyncha</taxon>
        <taxon>Aphidomorpha</taxon>
        <taxon>Aphidoidea</taxon>
        <taxon>Aphididae</taxon>
        <taxon>Sipha</taxon>
    </lineage>
</organism>
<dbReference type="OrthoDB" id="10266042at2759"/>
<dbReference type="PANTHER" id="PTHR10121:SF0">
    <property type="entry name" value="COATOMER SUBUNIT DELTA"/>
    <property type="match status" value="1"/>
</dbReference>
<dbReference type="CDD" id="cd09254">
    <property type="entry name" value="AP_delta-COPI_MHD"/>
    <property type="match status" value="1"/>
</dbReference>
<dbReference type="InterPro" id="IPR011012">
    <property type="entry name" value="Longin-like_dom_sf"/>
</dbReference>
<evidence type="ECO:0000256" key="11">
    <source>
        <dbReference type="RuleBase" id="RU366052"/>
    </source>
</evidence>
<keyword evidence="15" id="KW-1185">Reference proteome</keyword>
<dbReference type="GO" id="GO:0000139">
    <property type="term" value="C:Golgi membrane"/>
    <property type="evidence" value="ECO:0007669"/>
    <property type="project" value="UniProtKB-SubCell"/>
</dbReference>
<evidence type="ECO:0000313" key="16">
    <source>
        <dbReference type="RefSeq" id="XP_025417562.1"/>
    </source>
</evidence>
<dbReference type="FunFam" id="3.30.450.60:FF:000003">
    <property type="entry name" value="Coatomer subunit delta"/>
    <property type="match status" value="1"/>
</dbReference>
<dbReference type="CDD" id="cd14830">
    <property type="entry name" value="Delta_COP_N"/>
    <property type="match status" value="1"/>
</dbReference>
<feature type="coiled-coil region" evidence="12">
    <location>
        <begin position="152"/>
        <end position="179"/>
    </location>
</feature>
<evidence type="ECO:0000313" key="14">
    <source>
        <dbReference type="EMBL" id="MBY86678.1"/>
    </source>
</evidence>
<dbReference type="PANTHER" id="PTHR10121">
    <property type="entry name" value="COATOMER SUBUNIT DELTA"/>
    <property type="match status" value="1"/>
</dbReference>
<dbReference type="GO" id="GO:0006890">
    <property type="term" value="P:retrograde vesicle-mediated transport, Golgi to endoplasmic reticulum"/>
    <property type="evidence" value="ECO:0007669"/>
    <property type="project" value="UniProtKB-UniRule"/>
</dbReference>
<evidence type="ECO:0000256" key="4">
    <source>
        <dbReference type="ARBA" id="ARBA00022490"/>
    </source>
</evidence>
<dbReference type="EMBL" id="GGMS01017475">
    <property type="protein sequence ID" value="MBY86678.1"/>
    <property type="molecule type" value="Transcribed_RNA"/>
</dbReference>
<comment type="function">
    <text evidence="10">The coatomer is a cytosolic protein complex that binds to dilysine motifs and reversibly associates with Golgi non-clathrin-coated vesicles, which further mediate biosynthetic protein transport from the ER, via the Golgi up to the trans Golgi network. Coatomer complex is required for budding from Golgi membranes, and is essential for the retrograde Golgi-to-ER transport of dilysine-tagged proteins.</text>
</comment>
<dbReference type="GO" id="GO:0030126">
    <property type="term" value="C:COPI vesicle coat"/>
    <property type="evidence" value="ECO:0007669"/>
    <property type="project" value="UniProtKB-UniRule"/>
</dbReference>
<evidence type="ECO:0000256" key="8">
    <source>
        <dbReference type="ARBA" id="ARBA00023136"/>
    </source>
</evidence>
<keyword evidence="6 10" id="KW-0653">Protein transport</keyword>
<evidence type="ECO:0000259" key="13">
    <source>
        <dbReference type="PROSITE" id="PS51072"/>
    </source>
</evidence>
<keyword evidence="9 10" id="KW-0968">Cytoplasmic vesicle</keyword>
<dbReference type="InterPro" id="IPR028565">
    <property type="entry name" value="MHD"/>
</dbReference>
<name>A0A2S2R9N9_9HEMI</name>
<dbReference type="Proteomes" id="UP000694846">
    <property type="component" value="Unplaced"/>
</dbReference>
<evidence type="ECO:0000256" key="7">
    <source>
        <dbReference type="ARBA" id="ARBA00023034"/>
    </source>
</evidence>
<gene>
    <name evidence="14" type="primary">Arcn1</name>
    <name evidence="16" type="synonym">LOC112688525</name>
    <name evidence="14" type="ORF">g.104823</name>
</gene>
<keyword evidence="7 10" id="KW-0333">Golgi apparatus</keyword>
<dbReference type="SUPFAM" id="SSF64356">
    <property type="entry name" value="SNARE-like"/>
    <property type="match status" value="1"/>
</dbReference>
<dbReference type="InterPro" id="IPR027059">
    <property type="entry name" value="Coatomer_dsu"/>
</dbReference>
<keyword evidence="8 10" id="KW-0472">Membrane</keyword>
<dbReference type="PROSITE" id="PS51072">
    <property type="entry name" value="MHD"/>
    <property type="match status" value="1"/>
</dbReference>
<dbReference type="GO" id="GO:0015031">
    <property type="term" value="P:protein transport"/>
    <property type="evidence" value="ECO:0007669"/>
    <property type="project" value="UniProtKB-KW"/>
</dbReference>
<keyword evidence="3 10" id="KW-0813">Transport</keyword>
<feature type="domain" description="MHD" evidence="13">
    <location>
        <begin position="259"/>
        <end position="499"/>
    </location>
</feature>
<dbReference type="InterPro" id="IPR036168">
    <property type="entry name" value="AP2_Mu_C_sf"/>
</dbReference>
<comment type="subunit">
    <text evidence="2 10">Oligomeric complex that consists of at least the alpha, beta, beta', gamma, delta, epsilon and zeta subunits.</text>
</comment>
<evidence type="ECO:0000256" key="6">
    <source>
        <dbReference type="ARBA" id="ARBA00022927"/>
    </source>
</evidence>
<evidence type="ECO:0000256" key="1">
    <source>
        <dbReference type="ARBA" id="ARBA00010516"/>
    </source>
</evidence>
<dbReference type="SUPFAM" id="SSF49447">
    <property type="entry name" value="Second domain of Mu2 adaptin subunit (ap50) of ap2 adaptor"/>
    <property type="match status" value="1"/>
</dbReference>
<dbReference type="RefSeq" id="XP_025417562.1">
    <property type="nucleotide sequence ID" value="XM_025561777.1"/>
</dbReference>
<reference evidence="16" key="2">
    <citation type="submission" date="2025-04" db="UniProtKB">
        <authorList>
            <consortium name="RefSeq"/>
        </authorList>
    </citation>
    <scope>IDENTIFICATION</scope>
    <source>
        <tissue evidence="16">Whole body</tissue>
    </source>
</reference>
<evidence type="ECO:0000256" key="9">
    <source>
        <dbReference type="ARBA" id="ARBA00023329"/>
    </source>
</evidence>
<evidence type="ECO:0000256" key="5">
    <source>
        <dbReference type="ARBA" id="ARBA00022892"/>
    </source>
</evidence>
<evidence type="ECO:0000256" key="2">
    <source>
        <dbReference type="ARBA" id="ARBA00011775"/>
    </source>
</evidence>
<dbReference type="Pfam" id="PF00928">
    <property type="entry name" value="Adap_comp_sub"/>
    <property type="match status" value="1"/>
</dbReference>
<evidence type="ECO:0000256" key="10">
    <source>
        <dbReference type="RuleBase" id="RU364018"/>
    </source>
</evidence>
<evidence type="ECO:0000256" key="12">
    <source>
        <dbReference type="SAM" id="Coils"/>
    </source>
</evidence>
<protein>
    <recommendedName>
        <fullName evidence="10">Coatomer subunit delta</fullName>
    </recommendedName>
</protein>
<keyword evidence="4 10" id="KW-0963">Cytoplasm</keyword>
<dbReference type="Gene3D" id="3.30.450.60">
    <property type="match status" value="1"/>
</dbReference>
<accession>A0A2S2R9N9</accession>
<proteinExistence type="inferred from homology"/>
<comment type="subcellular location">
    <subcellularLocation>
        <location evidence="10 11">Cytoplasm</location>
    </subcellularLocation>
    <subcellularLocation>
        <location evidence="10 11">Cytoplasmic vesicle</location>
        <location evidence="10 11">COPI-coated vesicle membrane</location>
        <topology evidence="10 11">Peripheral membrane protein</topology>
        <orientation evidence="10 11">Cytoplasmic side</orientation>
    </subcellularLocation>
    <subcellularLocation>
        <location evidence="10 11">Golgi apparatus membrane</location>
        <topology evidence="10 11">Peripheral membrane protein</topology>
        <orientation evidence="10 11">Cytoplasmic side</orientation>
    </subcellularLocation>
</comment>
<dbReference type="FunFam" id="2.60.40.1170:FF:000007">
    <property type="entry name" value="Coatomer subunit delta"/>
    <property type="match status" value="1"/>
</dbReference>
<evidence type="ECO:0000313" key="15">
    <source>
        <dbReference type="Proteomes" id="UP000694846"/>
    </source>
</evidence>
<dbReference type="AlphaFoldDB" id="A0A2S2R9N9"/>